<keyword evidence="6" id="KW-0600">Photoreceptor protein</keyword>
<comment type="similarity">
    <text evidence="3">Belongs to the phytochrome family.</text>
</comment>
<evidence type="ECO:0000256" key="10">
    <source>
        <dbReference type="ARBA" id="ARBA00022991"/>
    </source>
</evidence>
<dbReference type="SUPFAM" id="SSF47384">
    <property type="entry name" value="Homodimeric domain of signal transducing histidine kinase"/>
    <property type="match status" value="1"/>
</dbReference>
<name>A0A0A9DIT1_ARUDO</name>
<evidence type="ECO:0000256" key="8">
    <source>
        <dbReference type="ARBA" id="ARBA00022606"/>
    </source>
</evidence>
<evidence type="ECO:0000259" key="15">
    <source>
        <dbReference type="PROSITE" id="PS50112"/>
    </source>
</evidence>
<feature type="domain" description="Histidine kinase" evidence="14">
    <location>
        <begin position="240"/>
        <end position="458"/>
    </location>
</feature>
<dbReference type="PRINTS" id="PR01033">
    <property type="entry name" value="PHYTOCHROME"/>
</dbReference>
<dbReference type="SUPFAM" id="SSF55785">
    <property type="entry name" value="PYP-like sensor domain (PAS domain)"/>
    <property type="match status" value="1"/>
</dbReference>
<dbReference type="InterPro" id="IPR013767">
    <property type="entry name" value="PAS_fold"/>
</dbReference>
<dbReference type="GO" id="GO:0005634">
    <property type="term" value="C:nucleus"/>
    <property type="evidence" value="ECO:0007669"/>
    <property type="project" value="TreeGrafter"/>
</dbReference>
<dbReference type="AlphaFoldDB" id="A0A0A9DIT1"/>
<sequence length="468" mass="52552">MGKSLVNDLIFKESEEIVGKLLSRALIGEEDKNVEIKLKTFGSEEPRGPIFVIVNACSSRDYTKNIVGVCFVGQDVTGQKVVMDKFVNIQGDYKAIVHNPNPLIPPIFASDENTCCSEWNTAMEKLTGWSRGEVIGKLLIGEVFGSCCRLKGPDALTKFMIVLHNAIGGQDSEKFPFSFFDKNGKYVQALLTANTRSKMDGKAIGAFCFLQIASPELQQAFEIQRQQEKKCYARMKELAYICQEIKNPLSGIRFTNSLLQMTDLNDDQRQFLETSSACEKQMSKIIKDASLQSIEDGSLVLEKGEFSLGSVMNAVVSQVMILLRERDLQLIRDIPDEIKEASAYGDQYRIQQVLSDFLLSMVRFAPTENGWVEIHVRPNVKQNSDGTETMLFLFRFACPGEGLPPDIVQDMFSNSRWTTQEGIGLSICRKILQLMGGDVQYIRESERSFFHIVLELPQPRQAAGREIS</sequence>
<dbReference type="Gene3D" id="3.30.565.10">
    <property type="entry name" value="Histidine kinase-like ATPase, C-terminal domain"/>
    <property type="match status" value="1"/>
</dbReference>
<dbReference type="GO" id="GO:0006355">
    <property type="term" value="P:regulation of DNA-templated transcription"/>
    <property type="evidence" value="ECO:0007669"/>
    <property type="project" value="InterPro"/>
</dbReference>
<dbReference type="InterPro" id="IPR000014">
    <property type="entry name" value="PAS"/>
</dbReference>
<dbReference type="InterPro" id="IPR005467">
    <property type="entry name" value="His_kinase_dom"/>
</dbReference>
<dbReference type="GO" id="GO:0009584">
    <property type="term" value="P:detection of visible light"/>
    <property type="evidence" value="ECO:0007669"/>
    <property type="project" value="InterPro"/>
</dbReference>
<evidence type="ECO:0000256" key="5">
    <source>
        <dbReference type="ARBA" id="ARBA00012438"/>
    </source>
</evidence>
<keyword evidence="8" id="KW-0716">Sensory transduction</keyword>
<dbReference type="CDD" id="cd00082">
    <property type="entry name" value="HisKA"/>
    <property type="match status" value="1"/>
</dbReference>
<comment type="subunit">
    <text evidence="4">Homodimer.</text>
</comment>
<dbReference type="PANTHER" id="PTHR43719:SF12">
    <property type="entry name" value="PHYTOCHROME B-RELATED"/>
    <property type="match status" value="1"/>
</dbReference>
<dbReference type="GO" id="GO:0000155">
    <property type="term" value="F:phosphorelay sensor kinase activity"/>
    <property type="evidence" value="ECO:0007669"/>
    <property type="project" value="InterPro"/>
</dbReference>
<dbReference type="CDD" id="cd16932">
    <property type="entry name" value="HATPase_Phy-like"/>
    <property type="match status" value="1"/>
</dbReference>
<dbReference type="InterPro" id="IPR050956">
    <property type="entry name" value="2C_system_His_kinase"/>
</dbReference>
<dbReference type="SMART" id="SM00388">
    <property type="entry name" value="HisKA"/>
    <property type="match status" value="1"/>
</dbReference>
<feature type="domain" description="PAS" evidence="15">
    <location>
        <begin position="92"/>
        <end position="144"/>
    </location>
</feature>
<dbReference type="Gene3D" id="3.30.450.20">
    <property type="entry name" value="PAS domain"/>
    <property type="match status" value="1"/>
</dbReference>
<protein>
    <recommendedName>
        <fullName evidence="13">Phytochrome B</fullName>
        <ecNumber evidence="5">2.7.13.3</ecNumber>
    </recommendedName>
</protein>
<dbReference type="InterPro" id="IPR036890">
    <property type="entry name" value="HATPase_C_sf"/>
</dbReference>
<dbReference type="Pfam" id="PF00512">
    <property type="entry name" value="HisKA"/>
    <property type="match status" value="1"/>
</dbReference>
<comment type="catalytic activity">
    <reaction evidence="1">
        <text>ATP + protein L-histidine = ADP + protein N-phospho-L-histidine.</text>
        <dbReference type="EC" id="2.7.13.3"/>
    </reaction>
</comment>
<evidence type="ECO:0000256" key="2">
    <source>
        <dbReference type="ARBA" id="ARBA00002479"/>
    </source>
</evidence>
<evidence type="ECO:0000256" key="12">
    <source>
        <dbReference type="ARBA" id="ARBA00023170"/>
    </source>
</evidence>
<dbReference type="GO" id="GO:0009881">
    <property type="term" value="F:photoreceptor activity"/>
    <property type="evidence" value="ECO:0007669"/>
    <property type="project" value="UniProtKB-KW"/>
</dbReference>
<dbReference type="InterPro" id="IPR003594">
    <property type="entry name" value="HATPase_dom"/>
</dbReference>
<evidence type="ECO:0000313" key="16">
    <source>
        <dbReference type="EMBL" id="JAD83667.1"/>
    </source>
</evidence>
<evidence type="ECO:0000256" key="3">
    <source>
        <dbReference type="ARBA" id="ARBA00008235"/>
    </source>
</evidence>
<evidence type="ECO:0000256" key="1">
    <source>
        <dbReference type="ARBA" id="ARBA00000085"/>
    </source>
</evidence>
<dbReference type="CDD" id="cd00130">
    <property type="entry name" value="PAS"/>
    <property type="match status" value="1"/>
</dbReference>
<dbReference type="InterPro" id="IPR001294">
    <property type="entry name" value="Phytochrome"/>
</dbReference>
<dbReference type="SMART" id="SM00387">
    <property type="entry name" value="HATPase_c"/>
    <property type="match status" value="1"/>
</dbReference>
<evidence type="ECO:0000256" key="13">
    <source>
        <dbReference type="ARBA" id="ARBA00074406"/>
    </source>
</evidence>
<reference evidence="16" key="1">
    <citation type="submission" date="2014-09" db="EMBL/GenBank/DDBJ databases">
        <authorList>
            <person name="Magalhaes I.L.F."/>
            <person name="Oliveira U."/>
            <person name="Santos F.R."/>
            <person name="Vidigal T.H.D.A."/>
            <person name="Brescovit A.D."/>
            <person name="Santos A.J."/>
        </authorList>
    </citation>
    <scope>NUCLEOTIDE SEQUENCE</scope>
    <source>
        <tissue evidence="16">Shoot tissue taken approximately 20 cm above the soil surface</tissue>
    </source>
</reference>
<dbReference type="InterPro" id="IPR044767">
    <property type="entry name" value="Phy_HATPase-like"/>
</dbReference>
<dbReference type="PANTHER" id="PTHR43719">
    <property type="entry name" value="TWO-COMPONENT HISTIDINE KINASE"/>
    <property type="match status" value="1"/>
</dbReference>
<proteinExistence type="inferred from homology"/>
<dbReference type="Gene3D" id="1.10.287.130">
    <property type="match status" value="1"/>
</dbReference>
<evidence type="ECO:0000256" key="4">
    <source>
        <dbReference type="ARBA" id="ARBA00011738"/>
    </source>
</evidence>
<evidence type="ECO:0000259" key="14">
    <source>
        <dbReference type="PROSITE" id="PS50109"/>
    </source>
</evidence>
<evidence type="ECO:0000256" key="7">
    <source>
        <dbReference type="ARBA" id="ARBA00022553"/>
    </source>
</evidence>
<evidence type="ECO:0000256" key="9">
    <source>
        <dbReference type="ARBA" id="ARBA00022737"/>
    </source>
</evidence>
<dbReference type="FunFam" id="3.30.565.10:FF:000044">
    <property type="entry name" value="Phytochrome"/>
    <property type="match status" value="1"/>
</dbReference>
<comment type="function">
    <text evidence="2">Regulatory photoreceptor which exists in two forms that are reversibly interconvertible by light: the Pr form that absorbs maximally in the red region of the spectrum and the Pfr form that absorbs maximally in the far-red region. Photoconversion of Pr to Pfr induces an array of morphogenic responses, whereas reconversion of Pfr to Pr cancels the induction of those responses. Pfr controls the expression of a number of nuclear genes including those encoding the small subunit of ribulose-bisphosphate carboxylase, chlorophyll A/B binding protein, protochlorophyllide reductase, rRNA, etc. It also controls the expression of its own gene(s) in a negative feedback fashion.</text>
</comment>
<keyword evidence="11" id="KW-0902">Two-component regulatory system</keyword>
<evidence type="ECO:0000256" key="11">
    <source>
        <dbReference type="ARBA" id="ARBA00023012"/>
    </source>
</evidence>
<dbReference type="PROSITE" id="PS50109">
    <property type="entry name" value="HIS_KIN"/>
    <property type="match status" value="1"/>
</dbReference>
<dbReference type="FunFam" id="1.10.287.130:FF:000029">
    <property type="entry name" value="Phytochrome"/>
    <property type="match status" value="1"/>
</dbReference>
<dbReference type="EMBL" id="GBRH01214228">
    <property type="protein sequence ID" value="JAD83667.1"/>
    <property type="molecule type" value="Transcribed_RNA"/>
</dbReference>
<dbReference type="SUPFAM" id="SSF55874">
    <property type="entry name" value="ATPase domain of HSP90 chaperone/DNA topoisomerase II/histidine kinase"/>
    <property type="match status" value="1"/>
</dbReference>
<dbReference type="EC" id="2.7.13.3" evidence="5"/>
<dbReference type="Pfam" id="PF00989">
    <property type="entry name" value="PAS"/>
    <property type="match status" value="2"/>
</dbReference>
<organism evidence="16">
    <name type="scientific">Arundo donax</name>
    <name type="common">Giant reed</name>
    <name type="synonym">Donax arundinaceus</name>
    <dbReference type="NCBI Taxonomy" id="35708"/>
    <lineage>
        <taxon>Eukaryota</taxon>
        <taxon>Viridiplantae</taxon>
        <taxon>Streptophyta</taxon>
        <taxon>Embryophyta</taxon>
        <taxon>Tracheophyta</taxon>
        <taxon>Spermatophyta</taxon>
        <taxon>Magnoliopsida</taxon>
        <taxon>Liliopsida</taxon>
        <taxon>Poales</taxon>
        <taxon>Poaceae</taxon>
        <taxon>PACMAD clade</taxon>
        <taxon>Arundinoideae</taxon>
        <taxon>Arundineae</taxon>
        <taxon>Arundo</taxon>
    </lineage>
</organism>
<dbReference type="InterPro" id="IPR003661">
    <property type="entry name" value="HisK_dim/P_dom"/>
</dbReference>
<keyword evidence="10" id="KW-0157">Chromophore</keyword>
<evidence type="ECO:0000256" key="6">
    <source>
        <dbReference type="ARBA" id="ARBA00022543"/>
    </source>
</evidence>
<keyword evidence="12" id="KW-0675">Receptor</keyword>
<dbReference type="PROSITE" id="PS50112">
    <property type="entry name" value="PAS"/>
    <property type="match status" value="1"/>
</dbReference>
<dbReference type="InterPro" id="IPR036097">
    <property type="entry name" value="HisK_dim/P_sf"/>
</dbReference>
<dbReference type="FunFam" id="3.30.450.20:FF:000034">
    <property type="entry name" value="Phytochrome"/>
    <property type="match status" value="1"/>
</dbReference>
<keyword evidence="9" id="KW-0677">Repeat</keyword>
<dbReference type="Pfam" id="PF02518">
    <property type="entry name" value="HATPase_c"/>
    <property type="match status" value="1"/>
</dbReference>
<keyword evidence="7" id="KW-0597">Phosphoprotein</keyword>
<accession>A0A0A9DIT1</accession>
<reference evidence="16" key="2">
    <citation type="journal article" date="2015" name="Data Brief">
        <title>Shoot transcriptome of the giant reed, Arundo donax.</title>
        <authorList>
            <person name="Barrero R.A."/>
            <person name="Guerrero F.D."/>
            <person name="Moolhuijzen P."/>
            <person name="Goolsby J.A."/>
            <person name="Tidwell J."/>
            <person name="Bellgard S.E."/>
            <person name="Bellgard M.I."/>
        </authorList>
    </citation>
    <scope>NUCLEOTIDE SEQUENCE</scope>
    <source>
        <tissue evidence="16">Shoot tissue taken approximately 20 cm above the soil surface</tissue>
    </source>
</reference>
<dbReference type="InterPro" id="IPR035965">
    <property type="entry name" value="PAS-like_dom_sf"/>
</dbReference>